<evidence type="ECO:0000313" key="1">
    <source>
        <dbReference type="EMBL" id="GBP64793.1"/>
    </source>
</evidence>
<protein>
    <submittedName>
        <fullName evidence="1">Uncharacterized protein</fullName>
    </submittedName>
</protein>
<proteinExistence type="predicted"/>
<keyword evidence="2" id="KW-1185">Reference proteome</keyword>
<accession>A0A4C1XP23</accession>
<dbReference type="Proteomes" id="UP000299102">
    <property type="component" value="Unassembled WGS sequence"/>
</dbReference>
<dbReference type="AlphaFoldDB" id="A0A4C1XP23"/>
<name>A0A4C1XP23_EUMVA</name>
<evidence type="ECO:0000313" key="2">
    <source>
        <dbReference type="Proteomes" id="UP000299102"/>
    </source>
</evidence>
<dbReference type="EMBL" id="BGZK01000909">
    <property type="protein sequence ID" value="GBP64793.1"/>
    <property type="molecule type" value="Genomic_DNA"/>
</dbReference>
<gene>
    <name evidence="1" type="ORF">EVAR_31915_1</name>
</gene>
<comment type="caution">
    <text evidence="1">The sequence shown here is derived from an EMBL/GenBank/DDBJ whole genome shotgun (WGS) entry which is preliminary data.</text>
</comment>
<sequence>MAIPTPAPSTDPGYHIVSKYQDELNEQTRWVASFNYGVPMATFQLHQQTLVTIYQRTRQEELIEPKVDGVASFNYGVPMATSSSINRPWLPYSIKVLSRRIKRAQTRWGCVV</sequence>
<reference evidence="1 2" key="1">
    <citation type="journal article" date="2019" name="Commun. Biol.">
        <title>The bagworm genome reveals a unique fibroin gene that provides high tensile strength.</title>
        <authorList>
            <person name="Kono N."/>
            <person name="Nakamura H."/>
            <person name="Ohtoshi R."/>
            <person name="Tomita M."/>
            <person name="Numata K."/>
            <person name="Arakawa K."/>
        </authorList>
    </citation>
    <scope>NUCLEOTIDE SEQUENCE [LARGE SCALE GENOMIC DNA]</scope>
</reference>
<organism evidence="1 2">
    <name type="scientific">Eumeta variegata</name>
    <name type="common">Bagworm moth</name>
    <name type="synonym">Eumeta japonica</name>
    <dbReference type="NCBI Taxonomy" id="151549"/>
    <lineage>
        <taxon>Eukaryota</taxon>
        <taxon>Metazoa</taxon>
        <taxon>Ecdysozoa</taxon>
        <taxon>Arthropoda</taxon>
        <taxon>Hexapoda</taxon>
        <taxon>Insecta</taxon>
        <taxon>Pterygota</taxon>
        <taxon>Neoptera</taxon>
        <taxon>Endopterygota</taxon>
        <taxon>Lepidoptera</taxon>
        <taxon>Glossata</taxon>
        <taxon>Ditrysia</taxon>
        <taxon>Tineoidea</taxon>
        <taxon>Psychidae</taxon>
        <taxon>Oiketicinae</taxon>
        <taxon>Eumeta</taxon>
    </lineage>
</organism>